<organism evidence="3">
    <name type="scientific">Echinostoma caproni</name>
    <dbReference type="NCBI Taxonomy" id="27848"/>
    <lineage>
        <taxon>Eukaryota</taxon>
        <taxon>Metazoa</taxon>
        <taxon>Spiralia</taxon>
        <taxon>Lophotrochozoa</taxon>
        <taxon>Platyhelminthes</taxon>
        <taxon>Trematoda</taxon>
        <taxon>Digenea</taxon>
        <taxon>Plagiorchiida</taxon>
        <taxon>Echinostomata</taxon>
        <taxon>Echinostomatoidea</taxon>
        <taxon>Echinostomatidae</taxon>
        <taxon>Echinostoma</taxon>
    </lineage>
</organism>
<name>A0A183ASA5_9TREM</name>
<dbReference type="EMBL" id="UZAN01048053">
    <property type="protein sequence ID" value="VDP86056.1"/>
    <property type="molecule type" value="Genomic_DNA"/>
</dbReference>
<dbReference type="Proteomes" id="UP000272942">
    <property type="component" value="Unassembled WGS sequence"/>
</dbReference>
<reference evidence="3" key="1">
    <citation type="submission" date="2016-06" db="UniProtKB">
        <authorList>
            <consortium name="WormBaseParasite"/>
        </authorList>
    </citation>
    <scope>IDENTIFICATION</scope>
</reference>
<gene>
    <name evidence="1" type="ORF">ECPE_LOCUS9840</name>
</gene>
<sequence length="85" mass="9476">MYQDVMCSTDTALNNTSRSGFPPQNAESLLSIPDSAVMGLLKAWALRPQWTIWLRQWLLDAAVSTGLTTRVRISDKAEDHIPCLT</sequence>
<keyword evidence="2" id="KW-1185">Reference proteome</keyword>
<proteinExistence type="predicted"/>
<accession>A0A183ASA5</accession>
<evidence type="ECO:0000313" key="3">
    <source>
        <dbReference type="WBParaSite" id="ECPE_0000987101-mRNA-1"/>
    </source>
</evidence>
<protein>
    <submittedName>
        <fullName evidence="3">Transposase</fullName>
    </submittedName>
</protein>
<dbReference type="WBParaSite" id="ECPE_0000987101-mRNA-1">
    <property type="protein sequence ID" value="ECPE_0000987101-mRNA-1"/>
    <property type="gene ID" value="ECPE_0000987101"/>
</dbReference>
<dbReference type="AlphaFoldDB" id="A0A183ASA5"/>
<evidence type="ECO:0000313" key="1">
    <source>
        <dbReference type="EMBL" id="VDP86056.1"/>
    </source>
</evidence>
<reference evidence="1 2" key="2">
    <citation type="submission" date="2018-11" db="EMBL/GenBank/DDBJ databases">
        <authorList>
            <consortium name="Pathogen Informatics"/>
        </authorList>
    </citation>
    <scope>NUCLEOTIDE SEQUENCE [LARGE SCALE GENOMIC DNA]</scope>
    <source>
        <strain evidence="1 2">Egypt</strain>
    </source>
</reference>
<evidence type="ECO:0000313" key="2">
    <source>
        <dbReference type="Proteomes" id="UP000272942"/>
    </source>
</evidence>